<organism evidence="1 2">
    <name type="scientific">[Candida] jaroonii</name>
    <dbReference type="NCBI Taxonomy" id="467808"/>
    <lineage>
        <taxon>Eukaryota</taxon>
        <taxon>Fungi</taxon>
        <taxon>Dikarya</taxon>
        <taxon>Ascomycota</taxon>
        <taxon>Saccharomycotina</taxon>
        <taxon>Pichiomycetes</taxon>
        <taxon>Debaryomycetaceae</taxon>
        <taxon>Yamadazyma</taxon>
    </lineage>
</organism>
<protein>
    <submittedName>
        <fullName evidence="1">Uncharacterized protein</fullName>
    </submittedName>
</protein>
<comment type="caution">
    <text evidence="1">The sequence shown here is derived from an EMBL/GenBank/DDBJ whole genome shotgun (WGS) entry which is preliminary data.</text>
</comment>
<sequence length="535" mass="61592">MESKKSKDRSIYNKDATPFIPSRKLSLPTYLETNDSDSSSNNSPIPKISSLNNNMAHSIEGSMSPGGFGFNNYLPYQQYPVPQTTFLVTINNLPCEIDSVELSNFIKEVDEEFTFKIVNLQKSAYQELEDVIEIASALIEVYEYNQMSSLIENLDGYEWMERILEVKFLPYFVPYFVPYPPMGGALNPMMKDETIYPYSHPLSRNSSISSSNSNPSTPYSTSMNSDSNFNSTSNLNSSNSSTGVPQFLMNFVSSNKEDSDFIVTKNDQGQNIKVNPCRLFVGNIPFSSTWSNLKKFLIEKCNEFEPNNDIEILRVEIPMNNNLNVKKYQILTSFIRDQTSTPDDLHLNDEEYVIEKNMSRGFAIVTTGNKTSSEKIIKYFDGVEFEGRELTVRFDKFPDFNNYMLQQLYPHQKEKTLANLAFERNSFQQKFYYGNYINQNFNHNMHTGSNSYSYYKQPQYHNRSQSVSYHRHQSPRLPVLQPNFTPQIHPSAHYTNNNMPRSTKKKSKESVMDIVDEDERARELVNSFESLGISS</sequence>
<keyword evidence="2" id="KW-1185">Reference proteome</keyword>
<accession>A0ACA9Y352</accession>
<dbReference type="EMBL" id="CALSDN010000002">
    <property type="protein sequence ID" value="CAH6719337.1"/>
    <property type="molecule type" value="Genomic_DNA"/>
</dbReference>
<reference evidence="1" key="1">
    <citation type="submission" date="2022-06" db="EMBL/GenBank/DDBJ databases">
        <authorList>
            <person name="Legras J.-L."/>
            <person name="Devillers H."/>
            <person name="Grondin C."/>
        </authorList>
    </citation>
    <scope>NUCLEOTIDE SEQUENCE</scope>
    <source>
        <strain evidence="1">CLIB 1444</strain>
    </source>
</reference>
<evidence type="ECO:0000313" key="1">
    <source>
        <dbReference type="EMBL" id="CAH6719337.1"/>
    </source>
</evidence>
<evidence type="ECO:0000313" key="2">
    <source>
        <dbReference type="Proteomes" id="UP001152531"/>
    </source>
</evidence>
<name>A0ACA9Y352_9ASCO</name>
<dbReference type="Proteomes" id="UP001152531">
    <property type="component" value="Unassembled WGS sequence"/>
</dbReference>
<gene>
    <name evidence="1" type="ORF">CLIB1444_02S06194</name>
</gene>
<proteinExistence type="predicted"/>